<accession>A0A1I4WKE1</accession>
<dbReference type="AlphaFoldDB" id="A0A1I4WKE1"/>
<evidence type="ECO:0008006" key="3">
    <source>
        <dbReference type="Google" id="ProtNLM"/>
    </source>
</evidence>
<reference evidence="2" key="1">
    <citation type="submission" date="2016-10" db="EMBL/GenBank/DDBJ databases">
        <authorList>
            <person name="Varghese N."/>
            <person name="Submissions S."/>
        </authorList>
    </citation>
    <scope>NUCLEOTIDE SEQUENCE [LARGE SCALE GENOMIC DNA]</scope>
    <source>
        <strain evidence="2">DSM 25575</strain>
    </source>
</reference>
<proteinExistence type="predicted"/>
<dbReference type="EMBL" id="FOVD01000001">
    <property type="protein sequence ID" value="SFN14158.1"/>
    <property type="molecule type" value="Genomic_DNA"/>
</dbReference>
<organism evidence="1 2">
    <name type="scientific">Chryseobacterium oleae</name>
    <dbReference type="NCBI Taxonomy" id="491207"/>
    <lineage>
        <taxon>Bacteria</taxon>
        <taxon>Pseudomonadati</taxon>
        <taxon>Bacteroidota</taxon>
        <taxon>Flavobacteriia</taxon>
        <taxon>Flavobacteriales</taxon>
        <taxon>Weeksellaceae</taxon>
        <taxon>Chryseobacterium group</taxon>
        <taxon>Chryseobacterium</taxon>
    </lineage>
</organism>
<sequence length="128" mass="14770">MKKIKNLEKITSIYRDWKPSDIAFIKSLEWSTQNLVINFYCQLRENVNGWPDVSGDFFEVSILFKTVSSLNIKFSGMGLHQISGFDILDLSANGLENINFQIEDYEDDSINFFCKEIEINNVSASKKK</sequence>
<gene>
    <name evidence="1" type="ORF">SAMN05421594_1319</name>
</gene>
<evidence type="ECO:0000313" key="1">
    <source>
        <dbReference type="EMBL" id="SFN14158.1"/>
    </source>
</evidence>
<keyword evidence="2" id="KW-1185">Reference proteome</keyword>
<evidence type="ECO:0000313" key="2">
    <source>
        <dbReference type="Proteomes" id="UP000198769"/>
    </source>
</evidence>
<protein>
    <recommendedName>
        <fullName evidence="3">Immunity protein 50</fullName>
    </recommendedName>
</protein>
<dbReference type="Proteomes" id="UP000198769">
    <property type="component" value="Unassembled WGS sequence"/>
</dbReference>
<dbReference type="RefSeq" id="WP_090023726.1">
    <property type="nucleotide sequence ID" value="NZ_FOVD01000001.1"/>
</dbReference>
<dbReference type="OrthoDB" id="1447840at2"/>
<name>A0A1I4WKE1_CHROL</name>